<comment type="similarity">
    <text evidence="2">Belongs to the bacterial solute-binding protein 1 family.</text>
</comment>
<evidence type="ECO:0000256" key="2">
    <source>
        <dbReference type="ARBA" id="ARBA00008520"/>
    </source>
</evidence>
<dbReference type="AlphaFoldDB" id="A0A327M6D8"/>
<evidence type="ECO:0000256" key="1">
    <source>
        <dbReference type="ARBA" id="ARBA00004418"/>
    </source>
</evidence>
<evidence type="ECO:0000313" key="4">
    <source>
        <dbReference type="Proteomes" id="UP000249065"/>
    </source>
</evidence>
<dbReference type="InterPro" id="IPR050490">
    <property type="entry name" value="Bact_solute-bd_prot1"/>
</dbReference>
<dbReference type="RefSeq" id="WP_111471076.1">
    <property type="nucleotide sequence ID" value="NZ_QLIX01000014.1"/>
</dbReference>
<dbReference type="PANTHER" id="PTHR43649">
    <property type="entry name" value="ARABINOSE-BINDING PROTEIN-RELATED"/>
    <property type="match status" value="1"/>
</dbReference>
<dbReference type="Pfam" id="PF01547">
    <property type="entry name" value="SBP_bac_1"/>
    <property type="match status" value="1"/>
</dbReference>
<comment type="subcellular location">
    <subcellularLocation>
        <location evidence="1">Periplasm</location>
    </subcellularLocation>
</comment>
<dbReference type="InterPro" id="IPR006311">
    <property type="entry name" value="TAT_signal"/>
</dbReference>
<sequence length="452" mass="49255">MTRYGTTRRGALRAGIAGMAGAALPLFHVQGQGSAGVLRCGFWDHWAPAGNGALAALCKEWGEKNRVDVQIDLVTSVGNQNVMTIASEAQSRNGHDILAFPPWEPSSHARLLEPVDDVMARLQQKYGRVTPAAEYLAKRDGAWRAVPAVAGTQTKPPCVRYDLLEEHAGIDIRAMWPAEARQGPGAESWTWDTFLTAAQKCHAAGYAFGLPMGQFPDAVDWLGALFRSFGASMMDEEGRVTLRGNEKVKQVIDYAVRLSQYLPRDVWAWDDASNNRALIAGKSALILNPPSSWVVAKRDNPAVAEKCWYAPMPSGPAGRFTPYNPAFWGIWSFGKNKPAAKALLEHISDRASAERQVAATSGFDLPPFQSMSDFKTWETEGPPKGFAFNYPDKPHHQAQLCIAYAPAPAEAAVQAYTQAISSKMIARVAQGGQKPEEAMAWAEGELKNFARG</sequence>
<dbReference type="EMBL" id="QLIX01000014">
    <property type="protein sequence ID" value="RAI57733.1"/>
    <property type="molecule type" value="Genomic_DNA"/>
</dbReference>
<evidence type="ECO:0000313" key="3">
    <source>
        <dbReference type="EMBL" id="RAI57733.1"/>
    </source>
</evidence>
<dbReference type="Gene3D" id="3.40.190.10">
    <property type="entry name" value="Periplasmic binding protein-like II"/>
    <property type="match status" value="1"/>
</dbReference>
<dbReference type="PANTHER" id="PTHR43649:SF30">
    <property type="entry name" value="ABC TRANSPORTER SUBSTRATE-BINDING PROTEIN"/>
    <property type="match status" value="1"/>
</dbReference>
<dbReference type="InterPro" id="IPR006059">
    <property type="entry name" value="SBP"/>
</dbReference>
<gene>
    <name evidence="3" type="ORF">DOO78_17075</name>
</gene>
<keyword evidence="4" id="KW-1185">Reference proteome</keyword>
<dbReference type="Proteomes" id="UP000249065">
    <property type="component" value="Unassembled WGS sequence"/>
</dbReference>
<accession>A0A327M6D8</accession>
<dbReference type="PROSITE" id="PS51318">
    <property type="entry name" value="TAT"/>
    <property type="match status" value="1"/>
</dbReference>
<proteinExistence type="inferred from homology"/>
<name>A0A327M6D8_9PROT</name>
<organism evidence="3 4">
    <name type="scientific">Roseicella frigidaeris</name>
    <dbReference type="NCBI Taxonomy" id="2230885"/>
    <lineage>
        <taxon>Bacteria</taxon>
        <taxon>Pseudomonadati</taxon>
        <taxon>Pseudomonadota</taxon>
        <taxon>Alphaproteobacteria</taxon>
        <taxon>Acetobacterales</taxon>
        <taxon>Roseomonadaceae</taxon>
        <taxon>Roseicella</taxon>
    </lineage>
</organism>
<dbReference type="OrthoDB" id="8133706at2"/>
<reference evidence="4" key="1">
    <citation type="submission" date="2018-06" db="EMBL/GenBank/DDBJ databases">
        <authorList>
            <person name="Khan S.A."/>
        </authorList>
    </citation>
    <scope>NUCLEOTIDE SEQUENCE [LARGE SCALE GENOMIC DNA]</scope>
    <source>
        <strain evidence="4">DB-1506</strain>
    </source>
</reference>
<comment type="caution">
    <text evidence="3">The sequence shown here is derived from an EMBL/GenBank/DDBJ whole genome shotgun (WGS) entry which is preliminary data.</text>
</comment>
<dbReference type="GO" id="GO:0042597">
    <property type="term" value="C:periplasmic space"/>
    <property type="evidence" value="ECO:0007669"/>
    <property type="project" value="UniProtKB-SubCell"/>
</dbReference>
<dbReference type="SUPFAM" id="SSF53850">
    <property type="entry name" value="Periplasmic binding protein-like II"/>
    <property type="match status" value="1"/>
</dbReference>
<protein>
    <submittedName>
        <fullName evidence="3">ABC transporter substrate-binding protein</fullName>
    </submittedName>
</protein>